<evidence type="ECO:0000256" key="1">
    <source>
        <dbReference type="SAM" id="MobiDB-lite"/>
    </source>
</evidence>
<dbReference type="GO" id="GO:0003676">
    <property type="term" value="F:nucleic acid binding"/>
    <property type="evidence" value="ECO:0007669"/>
    <property type="project" value="InterPro"/>
</dbReference>
<dbReference type="AlphaFoldDB" id="A0AAE0I3X1"/>
<name>A0AAE0I3X1_9PEZI</name>
<feature type="compositionally biased region" description="Low complexity" evidence="1">
    <location>
        <begin position="102"/>
        <end position="111"/>
    </location>
</feature>
<evidence type="ECO:0000313" key="3">
    <source>
        <dbReference type="Proteomes" id="UP001283341"/>
    </source>
</evidence>
<evidence type="ECO:0000313" key="2">
    <source>
        <dbReference type="EMBL" id="KAK3318148.1"/>
    </source>
</evidence>
<accession>A0AAE0I3X1</accession>
<reference evidence="2" key="2">
    <citation type="submission" date="2023-06" db="EMBL/GenBank/DDBJ databases">
        <authorList>
            <consortium name="Lawrence Berkeley National Laboratory"/>
            <person name="Haridas S."/>
            <person name="Hensen N."/>
            <person name="Bonometti L."/>
            <person name="Westerberg I."/>
            <person name="Brannstrom I.O."/>
            <person name="Guillou S."/>
            <person name="Cros-Aarteil S."/>
            <person name="Calhoun S."/>
            <person name="Kuo A."/>
            <person name="Mondo S."/>
            <person name="Pangilinan J."/>
            <person name="Riley R."/>
            <person name="Labutti K."/>
            <person name="Andreopoulos B."/>
            <person name="Lipzen A."/>
            <person name="Chen C."/>
            <person name="Yanf M."/>
            <person name="Daum C."/>
            <person name="Ng V."/>
            <person name="Clum A."/>
            <person name="Steindorff A."/>
            <person name="Ohm R."/>
            <person name="Martin F."/>
            <person name="Silar P."/>
            <person name="Natvig D."/>
            <person name="Lalanne C."/>
            <person name="Gautier V."/>
            <person name="Ament-Velasquez S.L."/>
            <person name="Kruys A."/>
            <person name="Hutchinson M.I."/>
            <person name="Powell A.J."/>
            <person name="Barry K."/>
            <person name="Miller A.N."/>
            <person name="Grigoriev I.V."/>
            <person name="Debuchy R."/>
            <person name="Gladieux P."/>
            <person name="Thoren M.H."/>
            <person name="Johannesson H."/>
        </authorList>
    </citation>
    <scope>NUCLEOTIDE SEQUENCE</scope>
    <source>
        <strain evidence="2">CBS 118394</strain>
    </source>
</reference>
<sequence length="489" mass="53704">MVRPLVFSPFFQYRDIRERNITDTSGADPTPRAGSDNVSGSSSGIDDAAYTDLLQRLNKLTADDDDEVPVYPPPAFGPVGSGRPIPAVPTRLSAPTSPPASSPVLPAATTALGTEAPSSSPNTESGDDYWFRPFSPSYSPSLPYYGPSRQPDRSQALGFPPPVRLPGEPFRPMAILSGPHSESLFGLATQAQAQSCSPLTGSGCSPRYQGNPHLVANQSVNIPDEDNCSFFITGLPADISYHTLLGQVRSCGRVYASYINRADFAKGHHTSAAKIVFFEKADARRFWVDKHACGQLPFLVKQEATEVAFAGRVVRNRVKVAEQNAATVPRNYTRVVRISGPKLYVNLEGLLHLFRQSFLFDVDEISEEELPGDSMSVAITFGSWRCQAACAFQVYNRAVERGQFRGCSIEYRRDPCDLLTEEEYTAVTHRCKTERTWQIYLKRCQAYEAASYATTTTGSINAQDDRHKEEKTSSPFLPAVQQMSNTCKG</sequence>
<dbReference type="EMBL" id="JAUEDM010000004">
    <property type="protein sequence ID" value="KAK3318148.1"/>
    <property type="molecule type" value="Genomic_DNA"/>
</dbReference>
<comment type="caution">
    <text evidence="2">The sequence shown here is derived from an EMBL/GenBank/DDBJ whole genome shotgun (WGS) entry which is preliminary data.</text>
</comment>
<protein>
    <submittedName>
        <fullName evidence="2">Uncharacterized protein</fullName>
    </submittedName>
</protein>
<organism evidence="2 3">
    <name type="scientific">Apodospora peruviana</name>
    <dbReference type="NCBI Taxonomy" id="516989"/>
    <lineage>
        <taxon>Eukaryota</taxon>
        <taxon>Fungi</taxon>
        <taxon>Dikarya</taxon>
        <taxon>Ascomycota</taxon>
        <taxon>Pezizomycotina</taxon>
        <taxon>Sordariomycetes</taxon>
        <taxon>Sordariomycetidae</taxon>
        <taxon>Sordariales</taxon>
        <taxon>Lasiosphaeriaceae</taxon>
        <taxon>Apodospora</taxon>
    </lineage>
</organism>
<proteinExistence type="predicted"/>
<dbReference type="InterPro" id="IPR035979">
    <property type="entry name" value="RBD_domain_sf"/>
</dbReference>
<feature type="region of interest" description="Disordered" evidence="1">
    <location>
        <begin position="21"/>
        <end position="46"/>
    </location>
</feature>
<reference evidence="2" key="1">
    <citation type="journal article" date="2023" name="Mol. Phylogenet. Evol.">
        <title>Genome-scale phylogeny and comparative genomics of the fungal order Sordariales.</title>
        <authorList>
            <person name="Hensen N."/>
            <person name="Bonometti L."/>
            <person name="Westerberg I."/>
            <person name="Brannstrom I.O."/>
            <person name="Guillou S."/>
            <person name="Cros-Aarteil S."/>
            <person name="Calhoun S."/>
            <person name="Haridas S."/>
            <person name="Kuo A."/>
            <person name="Mondo S."/>
            <person name="Pangilinan J."/>
            <person name="Riley R."/>
            <person name="LaButti K."/>
            <person name="Andreopoulos B."/>
            <person name="Lipzen A."/>
            <person name="Chen C."/>
            <person name="Yan M."/>
            <person name="Daum C."/>
            <person name="Ng V."/>
            <person name="Clum A."/>
            <person name="Steindorff A."/>
            <person name="Ohm R.A."/>
            <person name="Martin F."/>
            <person name="Silar P."/>
            <person name="Natvig D.O."/>
            <person name="Lalanne C."/>
            <person name="Gautier V."/>
            <person name="Ament-Velasquez S.L."/>
            <person name="Kruys A."/>
            <person name="Hutchinson M.I."/>
            <person name="Powell A.J."/>
            <person name="Barry K."/>
            <person name="Miller A.N."/>
            <person name="Grigoriev I.V."/>
            <person name="Debuchy R."/>
            <person name="Gladieux P."/>
            <person name="Hiltunen Thoren M."/>
            <person name="Johannesson H."/>
        </authorList>
    </citation>
    <scope>NUCLEOTIDE SEQUENCE</scope>
    <source>
        <strain evidence="2">CBS 118394</strain>
    </source>
</reference>
<dbReference type="Proteomes" id="UP001283341">
    <property type="component" value="Unassembled WGS sequence"/>
</dbReference>
<keyword evidence="3" id="KW-1185">Reference proteome</keyword>
<dbReference type="SUPFAM" id="SSF54928">
    <property type="entry name" value="RNA-binding domain, RBD"/>
    <property type="match status" value="1"/>
</dbReference>
<feature type="region of interest" description="Disordered" evidence="1">
    <location>
        <begin position="64"/>
        <end position="132"/>
    </location>
</feature>
<gene>
    <name evidence="2" type="ORF">B0H66DRAFT_226310</name>
</gene>